<evidence type="ECO:0000256" key="3">
    <source>
        <dbReference type="ARBA" id="ARBA00022989"/>
    </source>
</evidence>
<feature type="transmembrane region" description="Helical" evidence="5">
    <location>
        <begin position="27"/>
        <end position="48"/>
    </location>
</feature>
<dbReference type="GO" id="GO:0055085">
    <property type="term" value="P:transmembrane transport"/>
    <property type="evidence" value="ECO:0007669"/>
    <property type="project" value="InterPro"/>
</dbReference>
<evidence type="ECO:0000256" key="5">
    <source>
        <dbReference type="SAM" id="Phobius"/>
    </source>
</evidence>
<feature type="transmembrane region" description="Helical" evidence="5">
    <location>
        <begin position="234"/>
        <end position="254"/>
    </location>
</feature>
<dbReference type="Pfam" id="PF00916">
    <property type="entry name" value="Sulfate_transp"/>
    <property type="match status" value="1"/>
</dbReference>
<dbReference type="InterPro" id="IPR011547">
    <property type="entry name" value="SLC26A/SulP_dom"/>
</dbReference>
<evidence type="ECO:0000256" key="2">
    <source>
        <dbReference type="ARBA" id="ARBA00022692"/>
    </source>
</evidence>
<evidence type="ECO:0000259" key="6">
    <source>
        <dbReference type="Pfam" id="PF00916"/>
    </source>
</evidence>
<dbReference type="OrthoDB" id="9769739at2"/>
<dbReference type="GO" id="GO:0016020">
    <property type="term" value="C:membrane"/>
    <property type="evidence" value="ECO:0007669"/>
    <property type="project" value="UniProtKB-SubCell"/>
</dbReference>
<dbReference type="KEGG" id="mff:MFFC18_05930"/>
<dbReference type="STRING" id="980251.GCA_001642875_03108"/>
<feature type="transmembrane region" description="Helical" evidence="5">
    <location>
        <begin position="60"/>
        <end position="92"/>
    </location>
</feature>
<protein>
    <submittedName>
        <fullName evidence="7">C4-dicarboxylic acid transporter DauA</fullName>
    </submittedName>
</protein>
<dbReference type="RefSeq" id="WP_084417246.1">
    <property type="nucleotide sequence ID" value="NZ_CP042912.1"/>
</dbReference>
<sequence>MLNSAESGPKVEETEQTGAFRYFTNDLLASVVVFLVALPLCIGIAVAVGVNPARALITGIIGGLIVGSIAGSPLQVSGPAAGLFVIVADIIFTNRDKHLQLVGDVAGAEQSAMAYAMAALGCAVVLAGIMQLVAGKMKLGRWFRAVSPAVIKGMLSGIGALILISQFHVMLDHSAMWGDKPARGGLQYLATIPAAITKCFTEGAENHHLAAMIGIVTIGTIIAWSKFAPKKISFIPGALVGIVVATLFAIIANFEVIQLSVPDNMFSEVSFPNVSWFGLIIEPSIWVSAFVIALVASAATLLTAAAVDDMSRDIGVKTDYDQELISQGVGNTLCGLVGALPMTGVIVRSSANVHAGARTRKSTIIHGAWLLLFVCFLPQLLTYIPKSALGALLVYTGFKLLNPAQLKGLWKVGKSEAAIYLTTLAIIVSVDLLIGVMVGVALSAGKLLHRFSHLDVELVADEAKHRYELKLRGAATFLRLPILAEYLDQLPGDAELHVCLEKVDYIDHACFELLMNWAESHVEDGGSLVMDWDRLHGAFQSEASESAEDSTASSAAVLSDKVHPAGVAV</sequence>
<reference evidence="7 8" key="1">
    <citation type="submission" date="2019-08" db="EMBL/GenBank/DDBJ databases">
        <title>Deep-cultivation of Planctomycetes and their phenomic and genomic characterization uncovers novel biology.</title>
        <authorList>
            <person name="Wiegand S."/>
            <person name="Jogler M."/>
            <person name="Boedeker C."/>
            <person name="Pinto D."/>
            <person name="Vollmers J."/>
            <person name="Rivas-Marin E."/>
            <person name="Kohn T."/>
            <person name="Peeters S.H."/>
            <person name="Heuer A."/>
            <person name="Rast P."/>
            <person name="Oberbeckmann S."/>
            <person name="Bunk B."/>
            <person name="Jeske O."/>
            <person name="Meyerdierks A."/>
            <person name="Storesund J.E."/>
            <person name="Kallscheuer N."/>
            <person name="Luecker S."/>
            <person name="Lage O.M."/>
            <person name="Pohl T."/>
            <person name="Merkel B.J."/>
            <person name="Hornburger P."/>
            <person name="Mueller R.-W."/>
            <person name="Bruemmer F."/>
            <person name="Labrenz M."/>
            <person name="Spormann A.M."/>
            <person name="Op den Camp H."/>
            <person name="Overmann J."/>
            <person name="Amann R."/>
            <person name="Jetten M.S.M."/>
            <person name="Mascher T."/>
            <person name="Medema M.H."/>
            <person name="Devos D.P."/>
            <person name="Kaster A.-K."/>
            <person name="Ovreas L."/>
            <person name="Rohde M."/>
            <person name="Galperin M.Y."/>
            <person name="Jogler C."/>
        </authorList>
    </citation>
    <scope>NUCLEOTIDE SEQUENCE [LARGE SCALE GENOMIC DNA]</scope>
    <source>
        <strain evidence="7 8">FC18</strain>
    </source>
</reference>
<keyword evidence="4 5" id="KW-0472">Membrane</keyword>
<comment type="subcellular location">
    <subcellularLocation>
        <location evidence="1">Membrane</location>
        <topology evidence="1">Multi-pass membrane protein</topology>
    </subcellularLocation>
</comment>
<dbReference type="PANTHER" id="PTHR11814">
    <property type="entry name" value="SULFATE TRANSPORTER"/>
    <property type="match status" value="1"/>
</dbReference>
<feature type="transmembrane region" description="Helical" evidence="5">
    <location>
        <begin position="112"/>
        <end position="133"/>
    </location>
</feature>
<dbReference type="Proteomes" id="UP000322214">
    <property type="component" value="Chromosome"/>
</dbReference>
<keyword evidence="2 5" id="KW-0812">Transmembrane</keyword>
<organism evidence="7 8">
    <name type="scientific">Mariniblastus fucicola</name>
    <dbReference type="NCBI Taxonomy" id="980251"/>
    <lineage>
        <taxon>Bacteria</taxon>
        <taxon>Pseudomonadati</taxon>
        <taxon>Planctomycetota</taxon>
        <taxon>Planctomycetia</taxon>
        <taxon>Pirellulales</taxon>
        <taxon>Pirellulaceae</taxon>
        <taxon>Mariniblastus</taxon>
    </lineage>
</organism>
<feature type="domain" description="SLC26A/SulP transporter" evidence="6">
    <location>
        <begin position="23"/>
        <end position="422"/>
    </location>
</feature>
<feature type="transmembrane region" description="Helical" evidence="5">
    <location>
        <begin position="274"/>
        <end position="307"/>
    </location>
</feature>
<dbReference type="InterPro" id="IPR001902">
    <property type="entry name" value="SLC26A/SulP_fam"/>
</dbReference>
<keyword evidence="8" id="KW-1185">Reference proteome</keyword>
<evidence type="ECO:0000313" key="8">
    <source>
        <dbReference type="Proteomes" id="UP000322214"/>
    </source>
</evidence>
<evidence type="ECO:0000256" key="1">
    <source>
        <dbReference type="ARBA" id="ARBA00004141"/>
    </source>
</evidence>
<gene>
    <name evidence="7" type="primary">dauA_1</name>
    <name evidence="7" type="ORF">MFFC18_05930</name>
</gene>
<feature type="transmembrane region" description="Helical" evidence="5">
    <location>
        <begin position="145"/>
        <end position="167"/>
    </location>
</feature>
<proteinExistence type="predicted"/>
<feature type="transmembrane region" description="Helical" evidence="5">
    <location>
        <begin position="418"/>
        <end position="442"/>
    </location>
</feature>
<evidence type="ECO:0000313" key="7">
    <source>
        <dbReference type="EMBL" id="QEG20742.1"/>
    </source>
</evidence>
<name>A0A5B9P6W3_9BACT</name>
<feature type="transmembrane region" description="Helical" evidence="5">
    <location>
        <begin position="209"/>
        <end position="227"/>
    </location>
</feature>
<accession>A0A5B9P6W3</accession>
<dbReference type="EMBL" id="CP042912">
    <property type="protein sequence ID" value="QEG20742.1"/>
    <property type="molecule type" value="Genomic_DNA"/>
</dbReference>
<feature type="transmembrane region" description="Helical" evidence="5">
    <location>
        <begin position="368"/>
        <end position="398"/>
    </location>
</feature>
<keyword evidence="3 5" id="KW-1133">Transmembrane helix</keyword>
<dbReference type="AlphaFoldDB" id="A0A5B9P6W3"/>
<evidence type="ECO:0000256" key="4">
    <source>
        <dbReference type="ARBA" id="ARBA00023136"/>
    </source>
</evidence>